<dbReference type="Gene3D" id="2.40.70.10">
    <property type="entry name" value="Acid Proteases"/>
    <property type="match status" value="1"/>
</dbReference>
<evidence type="ECO:0000313" key="2">
    <source>
        <dbReference type="Proteomes" id="UP000253551"/>
    </source>
</evidence>
<protein>
    <submittedName>
        <fullName evidence="1">Uncharacterized protein</fullName>
    </submittedName>
</protein>
<feature type="non-terminal residue" evidence="1">
    <location>
        <position position="461"/>
    </location>
</feature>
<reference evidence="1 2" key="1">
    <citation type="journal article" date="2018" name="G3 (Bethesda)">
        <title>Phylogenetic and Phylogenomic Definition of Rhizopus Species.</title>
        <authorList>
            <person name="Gryganskyi A.P."/>
            <person name="Golan J."/>
            <person name="Dolatabadi S."/>
            <person name="Mondo S."/>
            <person name="Robb S."/>
            <person name="Idnurm A."/>
            <person name="Muszewska A."/>
            <person name="Steczkiewicz K."/>
            <person name="Masonjones S."/>
            <person name="Liao H.L."/>
            <person name="Gajdeczka M.T."/>
            <person name="Anike F."/>
            <person name="Vuek A."/>
            <person name="Anishchenko I.M."/>
            <person name="Voigt K."/>
            <person name="de Hoog G.S."/>
            <person name="Smith M.E."/>
            <person name="Heitman J."/>
            <person name="Vilgalys R."/>
            <person name="Stajich J.E."/>
        </authorList>
    </citation>
    <scope>NUCLEOTIDE SEQUENCE [LARGE SCALE GENOMIC DNA]</scope>
    <source>
        <strain evidence="1 2">LSU 92-RS-03</strain>
    </source>
</reference>
<dbReference type="AlphaFoldDB" id="A0A367JHZ4"/>
<dbReference type="InterPro" id="IPR021109">
    <property type="entry name" value="Peptidase_aspartic_dom_sf"/>
</dbReference>
<proteinExistence type="predicted"/>
<name>A0A367JHZ4_RHIST</name>
<dbReference type="OrthoDB" id="2289648at2759"/>
<comment type="caution">
    <text evidence="1">The sequence shown here is derived from an EMBL/GenBank/DDBJ whole genome shotgun (WGS) entry which is preliminary data.</text>
</comment>
<sequence length="461" mass="52051">MSGSNTYPFIPPTTTTSDFAEYLLHERAKSIPIAPYDLKQSLRIWLKNFDQQAAIHGISNFNTCCMHIGRYLPSIIQQWILTQPPEIVATWDTRLTLTALVAALKLDSIGKVINQAITLEHEAKLLDSPEVEDYGSQATPMDVDAYQQRGNYHKGHKNNGNYRNNKTQLRAYDKFGNPICDYCHAKHRTIDCKELSDDTTKTFQKNQTYNSKQTKKFYPRKGQGHRINNLEVHSPDDETSQAAASPKVTPISVDIAHLTNFKRVSLPRSRLTINKRIFMALWDTGAQISGISKDAAIKMDAFIDTTSSVPYRDVNGNIKSTSGLATLSMGNVPLQVHVIEGLTYSIIIGWDIITQLEGLIDAKKHTITLNVDNKKVVLPTLQDKSVINAIDIQNKDTDRITKLILSEFKDVVAENPNKPSVTHLVEFEINTGDHRPVFEKPRTFQPQLEKTVQDRCFARYK</sequence>
<dbReference type="EMBL" id="PJQM01003316">
    <property type="protein sequence ID" value="RCH89547.1"/>
    <property type="molecule type" value="Genomic_DNA"/>
</dbReference>
<keyword evidence="2" id="KW-1185">Reference proteome</keyword>
<dbReference type="Proteomes" id="UP000253551">
    <property type="component" value="Unassembled WGS sequence"/>
</dbReference>
<dbReference type="STRING" id="4846.A0A367JHZ4"/>
<accession>A0A367JHZ4</accession>
<dbReference type="SUPFAM" id="SSF50630">
    <property type="entry name" value="Acid proteases"/>
    <property type="match status" value="1"/>
</dbReference>
<gene>
    <name evidence="1" type="ORF">CU098_004800</name>
</gene>
<organism evidence="1 2">
    <name type="scientific">Rhizopus stolonifer</name>
    <name type="common">Rhizopus nigricans</name>
    <dbReference type="NCBI Taxonomy" id="4846"/>
    <lineage>
        <taxon>Eukaryota</taxon>
        <taxon>Fungi</taxon>
        <taxon>Fungi incertae sedis</taxon>
        <taxon>Mucoromycota</taxon>
        <taxon>Mucoromycotina</taxon>
        <taxon>Mucoromycetes</taxon>
        <taxon>Mucorales</taxon>
        <taxon>Mucorineae</taxon>
        <taxon>Rhizopodaceae</taxon>
        <taxon>Rhizopus</taxon>
    </lineage>
</organism>
<evidence type="ECO:0000313" key="1">
    <source>
        <dbReference type="EMBL" id="RCH89547.1"/>
    </source>
</evidence>